<feature type="compositionally biased region" description="Polar residues" evidence="1">
    <location>
        <begin position="89"/>
        <end position="106"/>
    </location>
</feature>
<accession>A0A7J7SSE4</accession>
<comment type="caution">
    <text evidence="2">The sequence shown here is derived from an EMBL/GenBank/DDBJ whole genome shotgun (WGS) entry which is preliminary data.</text>
</comment>
<evidence type="ECO:0000313" key="2">
    <source>
        <dbReference type="EMBL" id="KAF6291165.1"/>
    </source>
</evidence>
<keyword evidence="3" id="KW-1185">Reference proteome</keyword>
<proteinExistence type="predicted"/>
<dbReference type="AlphaFoldDB" id="A0A7J7SSE4"/>
<organism evidence="2 3">
    <name type="scientific">Myotis myotis</name>
    <name type="common">Greater mouse-eared bat</name>
    <name type="synonym">Vespertilio myotis</name>
    <dbReference type="NCBI Taxonomy" id="51298"/>
    <lineage>
        <taxon>Eukaryota</taxon>
        <taxon>Metazoa</taxon>
        <taxon>Chordata</taxon>
        <taxon>Craniata</taxon>
        <taxon>Vertebrata</taxon>
        <taxon>Euteleostomi</taxon>
        <taxon>Mammalia</taxon>
        <taxon>Eutheria</taxon>
        <taxon>Laurasiatheria</taxon>
        <taxon>Chiroptera</taxon>
        <taxon>Yangochiroptera</taxon>
        <taxon>Vespertilionidae</taxon>
        <taxon>Myotis</taxon>
    </lineage>
</organism>
<sequence>MAQKSLLGNGVSFPYKDLVSEVARRRFTMTTREEMLTKEGEEALMSKPKGLDQVPFPDMADPPFPRAPPPSPAEDPEADSASRCGKQEPQLTLTSVPGSPRSPDST</sequence>
<evidence type="ECO:0000256" key="1">
    <source>
        <dbReference type="SAM" id="MobiDB-lite"/>
    </source>
</evidence>
<evidence type="ECO:0000313" key="3">
    <source>
        <dbReference type="Proteomes" id="UP000527355"/>
    </source>
</evidence>
<protein>
    <submittedName>
        <fullName evidence="2">Myocilin opposite strand</fullName>
    </submittedName>
</protein>
<gene>
    <name evidence="2" type="ORF">mMyoMyo1_013590</name>
</gene>
<name>A0A7J7SSE4_MYOMY</name>
<dbReference type="EMBL" id="JABWUV010000018">
    <property type="protein sequence ID" value="KAF6291165.1"/>
    <property type="molecule type" value="Genomic_DNA"/>
</dbReference>
<feature type="compositionally biased region" description="Pro residues" evidence="1">
    <location>
        <begin position="60"/>
        <end position="73"/>
    </location>
</feature>
<dbReference type="Proteomes" id="UP000527355">
    <property type="component" value="Unassembled WGS sequence"/>
</dbReference>
<feature type="region of interest" description="Disordered" evidence="1">
    <location>
        <begin position="35"/>
        <end position="106"/>
    </location>
</feature>
<reference evidence="2 3" key="1">
    <citation type="journal article" date="2020" name="Nature">
        <title>Six reference-quality genomes reveal evolution of bat adaptations.</title>
        <authorList>
            <person name="Jebb D."/>
            <person name="Huang Z."/>
            <person name="Pippel M."/>
            <person name="Hughes G.M."/>
            <person name="Lavrichenko K."/>
            <person name="Devanna P."/>
            <person name="Winkler S."/>
            <person name="Jermiin L.S."/>
            <person name="Skirmuntt E.C."/>
            <person name="Katzourakis A."/>
            <person name="Burkitt-Gray L."/>
            <person name="Ray D.A."/>
            <person name="Sullivan K.A.M."/>
            <person name="Roscito J.G."/>
            <person name="Kirilenko B.M."/>
            <person name="Davalos L.M."/>
            <person name="Corthals A.P."/>
            <person name="Power M.L."/>
            <person name="Jones G."/>
            <person name="Ransome R.D."/>
            <person name="Dechmann D.K.N."/>
            <person name="Locatelli A.G."/>
            <person name="Puechmaille S.J."/>
            <person name="Fedrigo O."/>
            <person name="Jarvis E.D."/>
            <person name="Hiller M."/>
            <person name="Vernes S.C."/>
            <person name="Myers E.W."/>
            <person name="Teeling E.C."/>
        </authorList>
    </citation>
    <scope>NUCLEOTIDE SEQUENCE [LARGE SCALE GENOMIC DNA]</scope>
    <source>
        <strain evidence="2">MMyoMyo1</strain>
        <tissue evidence="2">Flight muscle</tissue>
    </source>
</reference>